<dbReference type="KEGG" id="schv:BRCON_2345"/>
<feature type="binding site" evidence="10">
    <location>
        <position position="166"/>
    </location>
    <ligand>
        <name>Mn(2+)</name>
        <dbReference type="ChEBI" id="CHEBI:29035"/>
    </ligand>
</feature>
<evidence type="ECO:0000256" key="1">
    <source>
        <dbReference type="ARBA" id="ARBA00022722"/>
    </source>
</evidence>
<sequence length="343" mass="38656">MKRLLNTLYVTTQGSYINREGTTLVVSLDGEVRLQVPAHTLQSIACFGRVMMSPPALHLCAEHRVGVSFFSEHGRLLARAVGPTTGNVLLRRAQYRAYDEPATAQAIVYPIVLAKLLNCRRVLQRALVMDAYASRHAQLAAAEAKLRQIIEQIHPNHAVEELRGFEGEAATHYFESMNALVLENPSTFFMRQRNRRPPRDPLNALLSFLYALLAHDYASALDGVGLDPAVGFLHRIRPGRPSLALDLMEELRPVLADRLALTLINRRQVLPEGFVTTENGAVYLTDETRRTILVAYQERKREELTHPFLNEKIPLGLVPHVQGLLLARFLRGDLESYPAFIWR</sequence>
<feature type="binding site" evidence="10">
    <location>
        <position position="249"/>
    </location>
    <ligand>
        <name>Mn(2+)</name>
        <dbReference type="ChEBI" id="CHEBI:29035"/>
    </ligand>
</feature>
<dbReference type="InterPro" id="IPR002729">
    <property type="entry name" value="CRISPR-assoc_Cas1"/>
</dbReference>
<dbReference type="Pfam" id="PF01867">
    <property type="entry name" value="Cas_Cas1"/>
    <property type="match status" value="1"/>
</dbReference>
<reference evidence="11 12" key="1">
    <citation type="submission" date="2018-05" db="EMBL/GenBank/DDBJ databases">
        <title>A metagenomic window into the 2 km-deep terrestrial subsurface aquifer revealed taxonomically and functionally diverse microbial community comprising novel uncultured bacterial lineages.</title>
        <authorList>
            <person name="Kadnikov V.V."/>
            <person name="Mardanov A.V."/>
            <person name="Beletsky A.V."/>
            <person name="Banks D."/>
            <person name="Pimenov N.V."/>
            <person name="Frank Y.A."/>
            <person name="Karnachuk O.V."/>
            <person name="Ravin N.V."/>
        </authorList>
    </citation>
    <scope>NUCLEOTIDE SEQUENCE [LARGE SCALE GENOMIC DNA]</scope>
    <source>
        <strain evidence="11">BY</strain>
    </source>
</reference>
<evidence type="ECO:0000256" key="10">
    <source>
        <dbReference type="HAMAP-Rule" id="MF_01470"/>
    </source>
</evidence>
<dbReference type="GO" id="GO:0004520">
    <property type="term" value="F:DNA endonuclease activity"/>
    <property type="evidence" value="ECO:0007669"/>
    <property type="project" value="InterPro"/>
</dbReference>
<dbReference type="NCBIfam" id="TIGR00287">
    <property type="entry name" value="cas1"/>
    <property type="match status" value="1"/>
</dbReference>
<keyword evidence="1 10" id="KW-0540">Nuclease</keyword>
<dbReference type="GO" id="GO:0016787">
    <property type="term" value="F:hydrolase activity"/>
    <property type="evidence" value="ECO:0007669"/>
    <property type="project" value="UniProtKB-KW"/>
</dbReference>
<keyword evidence="6 10" id="KW-0051">Antiviral defense</keyword>
<comment type="subunit">
    <text evidence="9 10">Homodimer, forms a heterotetramer with a Cas2 homodimer.</text>
</comment>
<dbReference type="GO" id="GO:0051607">
    <property type="term" value="P:defense response to virus"/>
    <property type="evidence" value="ECO:0007669"/>
    <property type="project" value="UniProtKB-UniRule"/>
</dbReference>
<keyword evidence="3 10" id="KW-0255">Endonuclease</keyword>
<keyword evidence="4 10" id="KW-0378">Hydrolase</keyword>
<dbReference type="InterPro" id="IPR019856">
    <property type="entry name" value="CRISPR-assoc_Cas1_DVULG"/>
</dbReference>
<keyword evidence="5 10" id="KW-0460">Magnesium</keyword>
<accession>A0A2Z4Y7D0</accession>
<dbReference type="InterPro" id="IPR050646">
    <property type="entry name" value="Cas1"/>
</dbReference>
<comment type="cofactor">
    <cofactor evidence="10">
        <name>Mg(2+)</name>
        <dbReference type="ChEBI" id="CHEBI:18420"/>
    </cofactor>
    <cofactor evidence="10">
        <name>Mn(2+)</name>
        <dbReference type="ChEBI" id="CHEBI:29035"/>
    </cofactor>
</comment>
<dbReference type="Gene3D" id="1.20.120.920">
    <property type="entry name" value="CRISPR-associated endonuclease Cas1, C-terminal domain"/>
    <property type="match status" value="1"/>
</dbReference>
<dbReference type="GO" id="GO:0043571">
    <property type="term" value="P:maintenance of CRISPR repeat elements"/>
    <property type="evidence" value="ECO:0007669"/>
    <property type="project" value="UniProtKB-UniRule"/>
</dbReference>
<dbReference type="GO" id="GO:0046872">
    <property type="term" value="F:metal ion binding"/>
    <property type="evidence" value="ECO:0007669"/>
    <property type="project" value="UniProtKB-UniRule"/>
</dbReference>
<evidence type="ECO:0000256" key="7">
    <source>
        <dbReference type="ARBA" id="ARBA00023125"/>
    </source>
</evidence>
<keyword evidence="8 10" id="KW-0464">Manganese</keyword>
<dbReference type="AlphaFoldDB" id="A0A2Z4Y7D0"/>
<gene>
    <name evidence="10" type="primary">cas1</name>
    <name evidence="11" type="ORF">BRCON_2345</name>
</gene>
<keyword evidence="2 10" id="KW-0479">Metal-binding</keyword>
<evidence type="ECO:0000313" key="12">
    <source>
        <dbReference type="Proteomes" id="UP000262583"/>
    </source>
</evidence>
<evidence type="ECO:0000256" key="6">
    <source>
        <dbReference type="ARBA" id="ARBA00023118"/>
    </source>
</evidence>
<organism evidence="11 12">
    <name type="scientific">Sumerlaea chitinivorans</name>
    <dbReference type="NCBI Taxonomy" id="2250252"/>
    <lineage>
        <taxon>Bacteria</taxon>
        <taxon>Candidatus Sumerlaeota</taxon>
        <taxon>Candidatus Sumerlaeia</taxon>
        <taxon>Candidatus Sumerlaeales</taxon>
        <taxon>Candidatus Sumerlaeaceae</taxon>
        <taxon>Candidatus Sumerlaea</taxon>
    </lineage>
</organism>
<dbReference type="Proteomes" id="UP000262583">
    <property type="component" value="Chromosome"/>
</dbReference>
<protein>
    <recommendedName>
        <fullName evidence="10">CRISPR-associated endonuclease Cas1</fullName>
        <ecNumber evidence="10">3.1.-.-</ecNumber>
    </recommendedName>
</protein>
<feature type="binding site" evidence="10">
    <location>
        <position position="234"/>
    </location>
    <ligand>
        <name>Mn(2+)</name>
        <dbReference type="ChEBI" id="CHEBI:29035"/>
    </ligand>
</feature>
<dbReference type="PANTHER" id="PTHR34353:SF2">
    <property type="entry name" value="CRISPR-ASSOCIATED ENDONUCLEASE CAS1 1"/>
    <property type="match status" value="1"/>
</dbReference>
<dbReference type="NCBIfam" id="TIGR03640">
    <property type="entry name" value="cas1_DVULG"/>
    <property type="match status" value="1"/>
</dbReference>
<evidence type="ECO:0000256" key="4">
    <source>
        <dbReference type="ARBA" id="ARBA00022801"/>
    </source>
</evidence>
<dbReference type="GO" id="GO:0003677">
    <property type="term" value="F:DNA binding"/>
    <property type="evidence" value="ECO:0007669"/>
    <property type="project" value="UniProtKB-KW"/>
</dbReference>
<proteinExistence type="inferred from homology"/>
<evidence type="ECO:0000256" key="9">
    <source>
        <dbReference type="ARBA" id="ARBA00038592"/>
    </source>
</evidence>
<dbReference type="EC" id="3.1.-.-" evidence="10"/>
<evidence type="ECO:0000256" key="5">
    <source>
        <dbReference type="ARBA" id="ARBA00022842"/>
    </source>
</evidence>
<dbReference type="HAMAP" id="MF_01470">
    <property type="entry name" value="Cas1"/>
    <property type="match status" value="1"/>
</dbReference>
<dbReference type="InterPro" id="IPR042211">
    <property type="entry name" value="CRISPR-assoc_Cas1_N"/>
</dbReference>
<evidence type="ECO:0000256" key="2">
    <source>
        <dbReference type="ARBA" id="ARBA00022723"/>
    </source>
</evidence>
<comment type="similarity">
    <text evidence="10">Belongs to the CRISPR-associated endonuclease Cas1 family.</text>
</comment>
<evidence type="ECO:0000313" key="11">
    <source>
        <dbReference type="EMBL" id="AXA37121.1"/>
    </source>
</evidence>
<dbReference type="Gene3D" id="3.100.10.20">
    <property type="entry name" value="CRISPR-associated endonuclease Cas1, N-terminal domain"/>
    <property type="match status" value="1"/>
</dbReference>
<comment type="function">
    <text evidence="10">CRISPR (clustered regularly interspaced short palindromic repeat), is an adaptive immune system that provides protection against mobile genetic elements (viruses, transposable elements and conjugative plasmids). CRISPR clusters contain spacers, sequences complementary to antecedent mobile elements, and target invading nucleic acids. CRISPR clusters are transcribed and processed into CRISPR RNA (crRNA). Acts as a dsDNA endonuclease. Involved in the integration of spacer DNA into the CRISPR cassette.</text>
</comment>
<evidence type="ECO:0000256" key="8">
    <source>
        <dbReference type="ARBA" id="ARBA00023211"/>
    </source>
</evidence>
<keyword evidence="7 10" id="KW-0238">DNA-binding</keyword>
<dbReference type="InterPro" id="IPR042206">
    <property type="entry name" value="CRISPR-assoc_Cas1_C"/>
</dbReference>
<dbReference type="EMBL" id="CP030759">
    <property type="protein sequence ID" value="AXA37121.1"/>
    <property type="molecule type" value="Genomic_DNA"/>
</dbReference>
<evidence type="ECO:0000256" key="3">
    <source>
        <dbReference type="ARBA" id="ARBA00022759"/>
    </source>
</evidence>
<name>A0A2Z4Y7D0_SUMC1</name>
<dbReference type="PANTHER" id="PTHR34353">
    <property type="entry name" value="CRISPR-ASSOCIATED ENDONUCLEASE CAS1 1"/>
    <property type="match status" value="1"/>
</dbReference>